<dbReference type="PANTHER" id="PTHR43799:SF1">
    <property type="entry name" value="ASPARTATE AMINOTRANSFERASE"/>
    <property type="match status" value="1"/>
</dbReference>
<proteinExistence type="predicted"/>
<dbReference type="GO" id="GO:0004069">
    <property type="term" value="F:L-aspartate:2-oxoglutarate aminotransferase activity"/>
    <property type="evidence" value="ECO:0007669"/>
    <property type="project" value="InterPro"/>
</dbReference>
<dbReference type="Gene3D" id="3.40.640.10">
    <property type="entry name" value="Type I PLP-dependent aspartate aminotransferase-like (Major domain)"/>
    <property type="match status" value="1"/>
</dbReference>
<dbReference type="InterPro" id="IPR015421">
    <property type="entry name" value="PyrdxlP-dep_Trfase_major"/>
</dbReference>
<organism evidence="1 2">
    <name type="scientific">Leucothrix pacifica</name>
    <dbReference type="NCBI Taxonomy" id="1247513"/>
    <lineage>
        <taxon>Bacteria</taxon>
        <taxon>Pseudomonadati</taxon>
        <taxon>Pseudomonadota</taxon>
        <taxon>Gammaproteobacteria</taxon>
        <taxon>Thiotrichales</taxon>
        <taxon>Thiotrichaceae</taxon>
        <taxon>Leucothrix</taxon>
    </lineage>
</organism>
<name>A0A317C2F5_9GAMM</name>
<dbReference type="InterPro" id="IPR015422">
    <property type="entry name" value="PyrdxlP-dep_Trfase_small"/>
</dbReference>
<accession>A0A317C2F5</accession>
<dbReference type="InterPro" id="IPR024551">
    <property type="entry name" value="AspAT_Ic"/>
</dbReference>
<dbReference type="SUPFAM" id="SSF53383">
    <property type="entry name" value="PLP-dependent transferases"/>
    <property type="match status" value="1"/>
</dbReference>
<dbReference type="RefSeq" id="WP_109839560.1">
    <property type="nucleotide sequence ID" value="NZ_QGKM01000084.1"/>
</dbReference>
<dbReference type="Gene3D" id="3.90.1150.10">
    <property type="entry name" value="Aspartate Aminotransferase, domain 1"/>
    <property type="match status" value="1"/>
</dbReference>
<dbReference type="Pfam" id="PF12897">
    <property type="entry name" value="Asp_aminotransf"/>
    <property type="match status" value="1"/>
</dbReference>
<gene>
    <name evidence="1" type="ORF">DKW60_20655</name>
</gene>
<dbReference type="PANTHER" id="PTHR43799">
    <property type="entry name" value="AMINOTRANSFERASE, PUTATIVE-RELATED"/>
    <property type="match status" value="1"/>
</dbReference>
<sequence length="425" mass="46701">MDIKQASPDQLIEFEQQLSAEYYELQAQNLSLNLTRGKPSAEQLTLSDALDGILNGNYQEETTDTRNYGGLRGIMGARQLGADLMGTDVENTMAAGNSSLSLMYMVQLNQYLYGCCGEASAWKHLTAPKMLCPVPGYDRHFSISENLGIEMINVPMTNQGPDMDEVEHLLQSDDEIIGMWCVPKYSNPTGTVYSDETVDRIAALGKIAHPSFRVMWDNAYAVHDLVAEAPILANITERCKAHGTEDSVWQFASTSKITFAGAGVSFLHSSAENMGNFEQLLGVTTIGADKVNQLRTTQLIPDMQAMYLHMQKHRKILAPKFDIVLSHLANDLGHDFAKWTKPQGGYFVSLDVKQGLAKTVVELADACGVKLTSAGAPFPYGKDPDDTNIRIAPSFPPLQELEQAMKVLTTCVKLATVRQLLVDKS</sequence>
<dbReference type="Proteomes" id="UP000245539">
    <property type="component" value="Unassembled WGS sequence"/>
</dbReference>
<keyword evidence="1" id="KW-0808">Transferase</keyword>
<reference evidence="1 2" key="1">
    <citation type="submission" date="2018-05" db="EMBL/GenBank/DDBJ databases">
        <title>Leucothrix arctica sp. nov., isolated from Arctic seawater.</title>
        <authorList>
            <person name="Choi A."/>
            <person name="Baek K."/>
        </authorList>
    </citation>
    <scope>NUCLEOTIDE SEQUENCE [LARGE SCALE GENOMIC DNA]</scope>
    <source>
        <strain evidence="1 2">JCM 18388</strain>
    </source>
</reference>
<dbReference type="AlphaFoldDB" id="A0A317C2F5"/>
<protein>
    <submittedName>
        <fullName evidence="1">Aminotransferase</fullName>
    </submittedName>
</protein>
<keyword evidence="1" id="KW-0032">Aminotransferase</keyword>
<evidence type="ECO:0000313" key="2">
    <source>
        <dbReference type="Proteomes" id="UP000245539"/>
    </source>
</evidence>
<dbReference type="EMBL" id="QGKM01000084">
    <property type="protein sequence ID" value="PWQ92537.1"/>
    <property type="molecule type" value="Genomic_DNA"/>
</dbReference>
<evidence type="ECO:0000313" key="1">
    <source>
        <dbReference type="EMBL" id="PWQ92537.1"/>
    </source>
</evidence>
<dbReference type="OrthoDB" id="9804020at2"/>
<comment type="caution">
    <text evidence="1">The sequence shown here is derived from an EMBL/GenBank/DDBJ whole genome shotgun (WGS) entry which is preliminary data.</text>
</comment>
<keyword evidence="2" id="KW-1185">Reference proteome</keyword>
<dbReference type="InterPro" id="IPR015424">
    <property type="entry name" value="PyrdxlP-dep_Trfase"/>
</dbReference>